<evidence type="ECO:0000256" key="1">
    <source>
        <dbReference type="ARBA" id="ARBA00006962"/>
    </source>
</evidence>
<feature type="domain" description="Erythromycin biosynthesis protein CIII-like N-terminal" evidence="6">
    <location>
        <begin position="22"/>
        <end position="258"/>
    </location>
</feature>
<dbReference type="InterPro" id="IPR002213">
    <property type="entry name" value="UDP_glucos_trans"/>
</dbReference>
<evidence type="ECO:0000259" key="5">
    <source>
        <dbReference type="Pfam" id="PF06722"/>
    </source>
</evidence>
<dbReference type="SUPFAM" id="SSF53756">
    <property type="entry name" value="UDP-Glycosyltransferase/glycogen phosphorylase"/>
    <property type="match status" value="1"/>
</dbReference>
<dbReference type="PANTHER" id="PTHR48050:SF13">
    <property type="entry name" value="STEROL 3-BETA-GLUCOSYLTRANSFERASE UGT80A2"/>
    <property type="match status" value="1"/>
</dbReference>
<dbReference type="CDD" id="cd03784">
    <property type="entry name" value="GT1_Gtf-like"/>
    <property type="match status" value="1"/>
</dbReference>
<feature type="domain" description="Erythromycin biosynthesis protein CIII-like C-terminal" evidence="5">
    <location>
        <begin position="275"/>
        <end position="413"/>
    </location>
</feature>
<gene>
    <name evidence="7" type="ORF">JOF53_002377</name>
</gene>
<dbReference type="InterPro" id="IPR050426">
    <property type="entry name" value="Glycosyltransferase_28"/>
</dbReference>
<sequence length="421" mass="45467">MRVLLAAYAEKTHFLGMVPLAWALQNAGHEVRVASQPALTEAVTSAGLTAVPLGRDHRLHQLLAPADERTPDEGGFDFAERRPEVLDWPYLRAGYANVVPWWFRLVNDGLVDALVGYARRWRPDLVLWEPVTFAGAVAAEAVGAAHARMLWCTDLFTRMRQHYLARRAEQPDPGPDPLQTWLTGLATRHGVAYAETLTTGHFTVDTVPPSLRADPELGLDGLGLDYLSVRPVPYHGRSVVPDWLRAPKTRPRVAVTMGVSSTEALDGYSVGLAGLLASLAHLDAEVVATVPPEQQAALGPLPDNVRLVPFTPLDVLVPTCDVVVGHGGYGSYCTVLARGVPQVVVPFFFDGGERAEYLARQGAGVVVPPRQVGGVAAAVARVLADESYVDSAARLAAELRGLPTPSELVRDLELRTAKYGR</sequence>
<dbReference type="Pfam" id="PF06722">
    <property type="entry name" value="EryCIII-like_C"/>
    <property type="match status" value="1"/>
</dbReference>
<dbReference type="InterPro" id="IPR030953">
    <property type="entry name" value="Glycosyl_450act"/>
</dbReference>
<evidence type="ECO:0000256" key="3">
    <source>
        <dbReference type="ARBA" id="ARBA00022679"/>
    </source>
</evidence>
<keyword evidence="8" id="KW-1185">Reference proteome</keyword>
<dbReference type="InterPro" id="IPR048284">
    <property type="entry name" value="EryCIII-like_N"/>
</dbReference>
<protein>
    <submittedName>
        <fullName evidence="7">Glycosyltransferase (Activator-dependent family)</fullName>
    </submittedName>
</protein>
<dbReference type="Proteomes" id="UP001519363">
    <property type="component" value="Unassembled WGS sequence"/>
</dbReference>
<dbReference type="PANTHER" id="PTHR48050">
    <property type="entry name" value="STEROL 3-BETA-GLUCOSYLTRANSFERASE"/>
    <property type="match status" value="1"/>
</dbReference>
<dbReference type="Gene3D" id="3.40.50.2000">
    <property type="entry name" value="Glycogen Phosphorylase B"/>
    <property type="match status" value="2"/>
</dbReference>
<dbReference type="InterPro" id="IPR010610">
    <property type="entry name" value="EryCIII-like_C"/>
</dbReference>
<evidence type="ECO:0000256" key="2">
    <source>
        <dbReference type="ARBA" id="ARBA00022676"/>
    </source>
</evidence>
<dbReference type="EMBL" id="JAGIOO010000001">
    <property type="protein sequence ID" value="MBP2473505.1"/>
    <property type="molecule type" value="Genomic_DNA"/>
</dbReference>
<dbReference type="NCBIfam" id="TIGR04516">
    <property type="entry name" value="glycosyl_450act"/>
    <property type="match status" value="1"/>
</dbReference>
<dbReference type="Pfam" id="PF21036">
    <property type="entry name" value="EryCIII-like_N"/>
    <property type="match status" value="1"/>
</dbReference>
<comment type="similarity">
    <text evidence="1">Belongs to the glycosyltransferase 28 family.</text>
</comment>
<accession>A0ABS5AA99</accession>
<evidence type="ECO:0000259" key="6">
    <source>
        <dbReference type="Pfam" id="PF21036"/>
    </source>
</evidence>
<name>A0ABS5AA99_9PSEU</name>
<keyword evidence="4" id="KW-0045">Antibiotic biosynthesis</keyword>
<organism evidence="7 8">
    <name type="scientific">Crossiella equi</name>
    <dbReference type="NCBI Taxonomy" id="130796"/>
    <lineage>
        <taxon>Bacteria</taxon>
        <taxon>Bacillati</taxon>
        <taxon>Actinomycetota</taxon>
        <taxon>Actinomycetes</taxon>
        <taxon>Pseudonocardiales</taxon>
        <taxon>Pseudonocardiaceae</taxon>
        <taxon>Crossiella</taxon>
    </lineage>
</organism>
<keyword evidence="2" id="KW-0328">Glycosyltransferase</keyword>
<evidence type="ECO:0000313" key="8">
    <source>
        <dbReference type="Proteomes" id="UP001519363"/>
    </source>
</evidence>
<dbReference type="RefSeq" id="WP_086781282.1">
    <property type="nucleotide sequence ID" value="NZ_JAGIOO010000001.1"/>
</dbReference>
<keyword evidence="3" id="KW-0808">Transferase</keyword>
<proteinExistence type="inferred from homology"/>
<comment type="caution">
    <text evidence="7">The sequence shown here is derived from an EMBL/GenBank/DDBJ whole genome shotgun (WGS) entry which is preliminary data.</text>
</comment>
<evidence type="ECO:0000256" key="4">
    <source>
        <dbReference type="ARBA" id="ARBA00023194"/>
    </source>
</evidence>
<evidence type="ECO:0000313" key="7">
    <source>
        <dbReference type="EMBL" id="MBP2473505.1"/>
    </source>
</evidence>
<reference evidence="7 8" key="1">
    <citation type="submission" date="2021-03" db="EMBL/GenBank/DDBJ databases">
        <title>Sequencing the genomes of 1000 actinobacteria strains.</title>
        <authorList>
            <person name="Klenk H.-P."/>
        </authorList>
    </citation>
    <scope>NUCLEOTIDE SEQUENCE [LARGE SCALE GENOMIC DNA]</scope>
    <source>
        <strain evidence="7 8">DSM 44580</strain>
    </source>
</reference>